<sequence>MEGRTARDGAEFEKSLAKCQTILYVPYDPSLLVTGALKLHVKAVVDMIYEASVGDCRSLIPHLLTKLHFSTPSAIGLYSSWQINFANLVFGSVNATAIANGMDVNQRRVVPEQLDYWQSAQWPQSIRESAACVPS</sequence>
<proteinExistence type="predicted"/>
<evidence type="ECO:0000313" key="2">
    <source>
        <dbReference type="WBParaSite" id="sdigi.contig148.g5249.t1"/>
    </source>
</evidence>
<name>A0A915PM18_9BILA</name>
<dbReference type="WBParaSite" id="sdigi.contig148.g5249.t1">
    <property type="protein sequence ID" value="sdigi.contig148.g5249.t1"/>
    <property type="gene ID" value="sdigi.contig148.g5249"/>
</dbReference>
<keyword evidence="1" id="KW-1185">Reference proteome</keyword>
<dbReference type="Proteomes" id="UP000887581">
    <property type="component" value="Unplaced"/>
</dbReference>
<organism evidence="1 2">
    <name type="scientific">Setaria digitata</name>
    <dbReference type="NCBI Taxonomy" id="48799"/>
    <lineage>
        <taxon>Eukaryota</taxon>
        <taxon>Metazoa</taxon>
        <taxon>Ecdysozoa</taxon>
        <taxon>Nematoda</taxon>
        <taxon>Chromadorea</taxon>
        <taxon>Rhabditida</taxon>
        <taxon>Spirurina</taxon>
        <taxon>Spiruromorpha</taxon>
        <taxon>Filarioidea</taxon>
        <taxon>Setariidae</taxon>
        <taxon>Setaria</taxon>
    </lineage>
</organism>
<accession>A0A915PM18</accession>
<dbReference type="AlphaFoldDB" id="A0A915PM18"/>
<reference evidence="2" key="1">
    <citation type="submission" date="2022-11" db="UniProtKB">
        <authorList>
            <consortium name="WormBaseParasite"/>
        </authorList>
    </citation>
    <scope>IDENTIFICATION</scope>
</reference>
<evidence type="ECO:0000313" key="1">
    <source>
        <dbReference type="Proteomes" id="UP000887581"/>
    </source>
</evidence>
<protein>
    <submittedName>
        <fullName evidence="2">Uncharacterized protein</fullName>
    </submittedName>
</protein>